<reference evidence="2" key="1">
    <citation type="submission" date="2007-11" db="EMBL/GenBank/DDBJ databases">
        <authorList>
            <person name="Fulton L."/>
            <person name="Clifton S."/>
            <person name="Fulton B."/>
            <person name="Xu J."/>
            <person name="Minx P."/>
            <person name="Pepin K.H."/>
            <person name="Johnson M."/>
            <person name="Thiruvilangam P."/>
            <person name="Bhonagiri V."/>
            <person name="Nash W.E."/>
            <person name="Mardis E.R."/>
            <person name="Wilson R.K."/>
        </authorList>
    </citation>
    <scope>NUCLEOTIDE SEQUENCE [LARGE SCALE GENOMIC DNA]</scope>
    <source>
        <strain evidence="2">DSM 17241</strain>
    </source>
</reference>
<keyword evidence="3" id="KW-1185">Reference proteome</keyword>
<dbReference type="AlphaFoldDB" id="B0P9I6"/>
<dbReference type="EMBL" id="ABGD02000011">
    <property type="protein sequence ID" value="EDS11873.1"/>
    <property type="molecule type" value="Genomic_DNA"/>
</dbReference>
<comment type="caution">
    <text evidence="2">The sequence shown here is derived from an EMBL/GenBank/DDBJ whole genome shotgun (WGS) entry which is preliminary data.</text>
</comment>
<sequence>MIGCKANPLVRSGHRRNLFRRRPGCLKQKTASQHGGQGLYNAYLRQ</sequence>
<evidence type="ECO:0000313" key="3">
    <source>
        <dbReference type="Proteomes" id="UP000003803"/>
    </source>
</evidence>
<dbReference type="Proteomes" id="UP000003803">
    <property type="component" value="Unassembled WGS sequence"/>
</dbReference>
<reference evidence="2" key="2">
    <citation type="submission" date="2013-09" db="EMBL/GenBank/DDBJ databases">
        <title>Draft genome sequence of Anaerotruncus colihominis(DSM 17241).</title>
        <authorList>
            <person name="Sudarsanam P."/>
            <person name="Ley R."/>
            <person name="Guruge J."/>
            <person name="Turnbaugh P.J."/>
            <person name="Mahowald M."/>
            <person name="Liep D."/>
            <person name="Gordon J."/>
        </authorList>
    </citation>
    <scope>NUCLEOTIDE SEQUENCE</scope>
    <source>
        <strain evidence="2">DSM 17241</strain>
    </source>
</reference>
<protein>
    <submittedName>
        <fullName evidence="2">Uncharacterized protein</fullName>
    </submittedName>
</protein>
<evidence type="ECO:0000256" key="1">
    <source>
        <dbReference type="SAM" id="MobiDB-lite"/>
    </source>
</evidence>
<feature type="region of interest" description="Disordered" evidence="1">
    <location>
        <begin position="20"/>
        <end position="46"/>
    </location>
</feature>
<name>B0P9I6_9FIRM</name>
<accession>B0P9I6</accession>
<organism evidence="2 3">
    <name type="scientific">Anaerotruncus colihominis DSM 17241</name>
    <dbReference type="NCBI Taxonomy" id="445972"/>
    <lineage>
        <taxon>Bacteria</taxon>
        <taxon>Bacillati</taxon>
        <taxon>Bacillota</taxon>
        <taxon>Clostridia</taxon>
        <taxon>Eubacteriales</taxon>
        <taxon>Oscillospiraceae</taxon>
        <taxon>Anaerotruncus</taxon>
    </lineage>
</organism>
<proteinExistence type="predicted"/>
<dbReference type="HOGENOM" id="CLU_3179445_0_0_9"/>
<evidence type="ECO:0000313" key="2">
    <source>
        <dbReference type="EMBL" id="EDS11873.1"/>
    </source>
</evidence>
<gene>
    <name evidence="2" type="ORF">ANACOL_01454</name>
</gene>